<feature type="coiled-coil region" evidence="1">
    <location>
        <begin position="50"/>
        <end position="77"/>
    </location>
</feature>
<reference evidence="3" key="1">
    <citation type="journal article" date="2019" name="Int. J. Syst. Evol. Microbiol.">
        <title>The Global Catalogue of Microorganisms (GCM) 10K type strain sequencing project: providing services to taxonomists for standard genome sequencing and annotation.</title>
        <authorList>
            <consortium name="The Broad Institute Genomics Platform"/>
            <consortium name="The Broad Institute Genome Sequencing Center for Infectious Disease"/>
            <person name="Wu L."/>
            <person name="Ma J."/>
        </authorList>
    </citation>
    <scope>NUCLEOTIDE SEQUENCE [LARGE SCALE GENOMIC DNA]</scope>
    <source>
        <strain evidence="3">KCTC 42423</strain>
    </source>
</reference>
<organism evidence="2 3">
    <name type="scientific">Aquimarina hainanensis</name>
    <dbReference type="NCBI Taxonomy" id="1578017"/>
    <lineage>
        <taxon>Bacteria</taxon>
        <taxon>Pseudomonadati</taxon>
        <taxon>Bacteroidota</taxon>
        <taxon>Flavobacteriia</taxon>
        <taxon>Flavobacteriales</taxon>
        <taxon>Flavobacteriaceae</taxon>
        <taxon>Aquimarina</taxon>
    </lineage>
</organism>
<proteinExistence type="predicted"/>
<keyword evidence="1" id="KW-0175">Coiled coil</keyword>
<dbReference type="RefSeq" id="WP_378256704.1">
    <property type="nucleotide sequence ID" value="NZ_JBHSJV010000001.1"/>
</dbReference>
<evidence type="ECO:0000313" key="2">
    <source>
        <dbReference type="EMBL" id="MFD2592296.1"/>
    </source>
</evidence>
<evidence type="ECO:0000256" key="1">
    <source>
        <dbReference type="SAM" id="Coils"/>
    </source>
</evidence>
<sequence length="187" mass="21076">MIYDSVDTVPAKIYFKILETNDLSLLTTGPASESELQEAWSKIEKENSSNTKEEDKATDLIKKIEGLEAKYESIKLAIKYLHKENDDELIDLLKGYGYMFTGNMTKDLNTITRESKALNIIIKRLQKKLPKQKIENKPTFDMIVLSCAAINGLGFVDTNTITLSQFNAHVEISNQKIEALQANGEGR</sequence>
<keyword evidence="3" id="KW-1185">Reference proteome</keyword>
<comment type="caution">
    <text evidence="2">The sequence shown here is derived from an EMBL/GenBank/DDBJ whole genome shotgun (WGS) entry which is preliminary data.</text>
</comment>
<evidence type="ECO:0000313" key="3">
    <source>
        <dbReference type="Proteomes" id="UP001597459"/>
    </source>
</evidence>
<dbReference type="Proteomes" id="UP001597459">
    <property type="component" value="Unassembled WGS sequence"/>
</dbReference>
<name>A0ABW5NB05_9FLAO</name>
<gene>
    <name evidence="2" type="ORF">ACFSTE_15770</name>
</gene>
<protein>
    <submittedName>
        <fullName evidence="2">Uncharacterized protein</fullName>
    </submittedName>
</protein>
<dbReference type="EMBL" id="JBHULX010000033">
    <property type="protein sequence ID" value="MFD2592296.1"/>
    <property type="molecule type" value="Genomic_DNA"/>
</dbReference>
<accession>A0ABW5NB05</accession>